<reference evidence="4 5" key="1">
    <citation type="submission" date="2020-08" db="EMBL/GenBank/DDBJ databases">
        <title>Sequencing the genomes of 1000 actinobacteria strains.</title>
        <authorList>
            <person name="Klenk H.-P."/>
        </authorList>
    </citation>
    <scope>NUCLEOTIDE SEQUENCE [LARGE SCALE GENOMIC DNA]</scope>
    <source>
        <strain evidence="4 5">DSM 23040</strain>
    </source>
</reference>
<dbReference type="InterPro" id="IPR029044">
    <property type="entry name" value="Nucleotide-diphossugar_trans"/>
</dbReference>
<organism evidence="4 5">
    <name type="scientific">Helcobacillus massiliensis</name>
    <dbReference type="NCBI Taxonomy" id="521392"/>
    <lineage>
        <taxon>Bacteria</taxon>
        <taxon>Bacillati</taxon>
        <taxon>Actinomycetota</taxon>
        <taxon>Actinomycetes</taxon>
        <taxon>Micrococcales</taxon>
        <taxon>Dermabacteraceae</taxon>
        <taxon>Helcobacillus</taxon>
    </lineage>
</organism>
<proteinExistence type="predicted"/>
<keyword evidence="2 4" id="KW-0548">Nucleotidyltransferase</keyword>
<evidence type="ECO:0000256" key="2">
    <source>
        <dbReference type="ARBA" id="ARBA00022695"/>
    </source>
</evidence>
<dbReference type="GO" id="GO:0050518">
    <property type="term" value="F:2-C-methyl-D-erythritol 4-phosphate cytidylyltransferase activity"/>
    <property type="evidence" value="ECO:0007669"/>
    <property type="project" value="UniProtKB-EC"/>
</dbReference>
<protein>
    <submittedName>
        <fullName evidence="4">2-C-methyl-D-erythritol 4-phosphate cytidylyltransferase</fullName>
        <ecNumber evidence="4">2.7.7.60</ecNumber>
    </submittedName>
</protein>
<evidence type="ECO:0000256" key="3">
    <source>
        <dbReference type="SAM" id="MobiDB-lite"/>
    </source>
</evidence>
<gene>
    <name evidence="4" type="ORF">FHX50_001715</name>
</gene>
<dbReference type="InterPro" id="IPR034683">
    <property type="entry name" value="IspD/TarI"/>
</dbReference>
<dbReference type="PROSITE" id="PS01295">
    <property type="entry name" value="ISPD"/>
    <property type="match status" value="1"/>
</dbReference>
<dbReference type="Gene3D" id="3.90.550.10">
    <property type="entry name" value="Spore Coat Polysaccharide Biosynthesis Protein SpsA, Chain A"/>
    <property type="match status" value="1"/>
</dbReference>
<dbReference type="AlphaFoldDB" id="A0A839QX78"/>
<keyword evidence="5" id="KW-1185">Reference proteome</keyword>
<evidence type="ECO:0000313" key="5">
    <source>
        <dbReference type="Proteomes" id="UP000568050"/>
    </source>
</evidence>
<dbReference type="EC" id="2.7.7.60" evidence="4"/>
<keyword evidence="1 4" id="KW-0808">Transferase</keyword>
<dbReference type="InterPro" id="IPR018294">
    <property type="entry name" value="ISPD_synthase_CS"/>
</dbReference>
<comment type="caution">
    <text evidence="4">The sequence shown here is derived from an EMBL/GenBank/DDBJ whole genome shotgun (WGS) entry which is preliminary data.</text>
</comment>
<dbReference type="SUPFAM" id="SSF53448">
    <property type="entry name" value="Nucleotide-diphospho-sugar transferases"/>
    <property type="match status" value="1"/>
</dbReference>
<dbReference type="EMBL" id="JACHWP010000005">
    <property type="protein sequence ID" value="MBB3023420.1"/>
    <property type="molecule type" value="Genomic_DNA"/>
</dbReference>
<dbReference type="GO" id="GO:0008299">
    <property type="term" value="P:isoprenoid biosynthetic process"/>
    <property type="evidence" value="ECO:0007669"/>
    <property type="project" value="InterPro"/>
</dbReference>
<dbReference type="CDD" id="cd02516">
    <property type="entry name" value="CDP-ME_synthetase"/>
    <property type="match status" value="1"/>
</dbReference>
<dbReference type="RefSeq" id="WP_239375910.1">
    <property type="nucleotide sequence ID" value="NZ_CBCSFZ010000013.1"/>
</dbReference>
<sequence length="263" mass="27601">MSDHRPAAAPAPSPPVRGGADRPLAAGVVLAGGSGSRFGAGINKAFLTLAHRSIASWSLLSMAAVDGIGPLVFVVRPEDRDHAEHTVARELGERRVEIIGGGATRQESELQALRHLADRIESGAVDTVLIHDAARPLVSRGLIATVLRTARRHGGALPGFHADDIAALAPSDGADRLAAEQPLGDLIRVQTPQGFRADALLEAYEAAARDGFAGTDTASCIERYTTTPVQWVRGEAENFKITFAQDLALATDVVRAHGLAPGR</sequence>
<evidence type="ECO:0000313" key="4">
    <source>
        <dbReference type="EMBL" id="MBB3023420.1"/>
    </source>
</evidence>
<dbReference type="PANTHER" id="PTHR32125:SF4">
    <property type="entry name" value="2-C-METHYL-D-ERYTHRITOL 4-PHOSPHATE CYTIDYLYLTRANSFERASE, CHLOROPLASTIC"/>
    <property type="match status" value="1"/>
</dbReference>
<evidence type="ECO:0000256" key="1">
    <source>
        <dbReference type="ARBA" id="ARBA00022679"/>
    </source>
</evidence>
<feature type="region of interest" description="Disordered" evidence="3">
    <location>
        <begin position="1"/>
        <end position="20"/>
    </location>
</feature>
<dbReference type="Proteomes" id="UP000568050">
    <property type="component" value="Unassembled WGS sequence"/>
</dbReference>
<accession>A0A839QX78</accession>
<dbReference type="Pfam" id="PF01128">
    <property type="entry name" value="IspD"/>
    <property type="match status" value="1"/>
</dbReference>
<dbReference type="PANTHER" id="PTHR32125">
    <property type="entry name" value="2-C-METHYL-D-ERYTHRITOL 4-PHOSPHATE CYTIDYLYLTRANSFERASE, CHLOROPLASTIC"/>
    <property type="match status" value="1"/>
</dbReference>
<name>A0A839QX78_9MICO</name>
<dbReference type="InterPro" id="IPR050088">
    <property type="entry name" value="IspD/TarI_cytidylyltransf_bact"/>
</dbReference>